<feature type="domain" description="Fumarylacetoacetase-like C-terminal" evidence="2">
    <location>
        <begin position="1"/>
        <end position="95"/>
    </location>
</feature>
<name>A0A6J4VJX5_9BACT</name>
<dbReference type="GO" id="GO:0046872">
    <property type="term" value="F:metal ion binding"/>
    <property type="evidence" value="ECO:0007669"/>
    <property type="project" value="UniProtKB-KW"/>
</dbReference>
<keyword evidence="3" id="KW-0456">Lyase</keyword>
<feature type="non-terminal residue" evidence="3">
    <location>
        <position position="1"/>
    </location>
</feature>
<dbReference type="EMBL" id="CADCWM010000779">
    <property type="protein sequence ID" value="CAA9580175.1"/>
    <property type="molecule type" value="Genomic_DNA"/>
</dbReference>
<dbReference type="Gene3D" id="3.90.850.10">
    <property type="entry name" value="Fumarylacetoacetase-like, C-terminal domain"/>
    <property type="match status" value="1"/>
</dbReference>
<organism evidence="3">
    <name type="scientific">uncultured Thermomicrobiales bacterium</name>
    <dbReference type="NCBI Taxonomy" id="1645740"/>
    <lineage>
        <taxon>Bacteria</taxon>
        <taxon>Pseudomonadati</taxon>
        <taxon>Thermomicrobiota</taxon>
        <taxon>Thermomicrobia</taxon>
        <taxon>Thermomicrobiales</taxon>
        <taxon>environmental samples</taxon>
    </lineage>
</organism>
<dbReference type="InterPro" id="IPR011234">
    <property type="entry name" value="Fumarylacetoacetase-like_C"/>
</dbReference>
<gene>
    <name evidence="3" type="ORF">AVDCRST_MAG88-3229</name>
</gene>
<reference evidence="3" key="1">
    <citation type="submission" date="2020-02" db="EMBL/GenBank/DDBJ databases">
        <authorList>
            <person name="Meier V. D."/>
        </authorList>
    </citation>
    <scope>NUCLEOTIDE SEQUENCE</scope>
    <source>
        <strain evidence="3">AVDCRST_MAG88</strain>
    </source>
</reference>
<dbReference type="InterPro" id="IPR036663">
    <property type="entry name" value="Fumarylacetoacetase_C_sf"/>
</dbReference>
<dbReference type="SUPFAM" id="SSF56529">
    <property type="entry name" value="FAH"/>
    <property type="match status" value="1"/>
</dbReference>
<dbReference type="EC" id="4.1.1.68" evidence="3"/>
<evidence type="ECO:0000313" key="3">
    <source>
        <dbReference type="EMBL" id="CAA9580175.1"/>
    </source>
</evidence>
<dbReference type="AlphaFoldDB" id="A0A6J4VJX5"/>
<dbReference type="PANTHER" id="PTHR11820:SF114">
    <property type="entry name" value="4-HYDROXYPHENYLACETATE CATABOLISM PROTEIN"/>
    <property type="match status" value="1"/>
</dbReference>
<evidence type="ECO:0000259" key="2">
    <source>
        <dbReference type="Pfam" id="PF01557"/>
    </source>
</evidence>
<protein>
    <submittedName>
        <fullName evidence="3">5-carboxymethyl-2-oxo-hex-3- ene-1,7-dioate decarboxylase / 2-hydroxyhepta-2,4-diene-1,7-dioate isomerase</fullName>
        <ecNumber evidence="3">4.1.1.68</ecNumber>
        <ecNumber evidence="3">5.3.3.-</ecNumber>
    </submittedName>
</protein>
<keyword evidence="3" id="KW-0413">Isomerase</keyword>
<dbReference type="GO" id="GO:0018800">
    <property type="term" value="F:5-oxopent-3-ene-1,2,5-tricarboxylate decarboxylase activity"/>
    <property type="evidence" value="ECO:0007669"/>
    <property type="project" value="UniProtKB-EC"/>
</dbReference>
<dbReference type="GO" id="GO:0016853">
    <property type="term" value="F:isomerase activity"/>
    <property type="evidence" value="ECO:0007669"/>
    <property type="project" value="UniProtKB-KW"/>
</dbReference>
<sequence>TFTPLGPWMVDRDDLPDPDNVALRTFVNGELRQEGNTRHFINDIPAIIEYVSEFMTLEENDVILTGTPKGLSHIYPGDVMRVEVDGVGALENPVVADEG</sequence>
<dbReference type="PANTHER" id="PTHR11820">
    <property type="entry name" value="ACYLPYRUVASE"/>
    <property type="match status" value="1"/>
</dbReference>
<proteinExistence type="predicted"/>
<dbReference type="Pfam" id="PF01557">
    <property type="entry name" value="FAA_hydrolase"/>
    <property type="match status" value="1"/>
</dbReference>
<evidence type="ECO:0000256" key="1">
    <source>
        <dbReference type="ARBA" id="ARBA00022723"/>
    </source>
</evidence>
<accession>A0A6J4VJX5</accession>
<keyword evidence="1" id="KW-0479">Metal-binding</keyword>
<dbReference type="EC" id="5.3.3.-" evidence="3"/>